<dbReference type="InterPro" id="IPR000182">
    <property type="entry name" value="GNAT_dom"/>
</dbReference>
<dbReference type="InterPro" id="IPR051908">
    <property type="entry name" value="Ribosomal_N-acetyltransferase"/>
</dbReference>
<evidence type="ECO:0000313" key="2">
    <source>
        <dbReference type="EMBL" id="APY86538.1"/>
    </source>
</evidence>
<evidence type="ECO:0000313" key="4">
    <source>
        <dbReference type="Proteomes" id="UP000187191"/>
    </source>
</evidence>
<dbReference type="GO" id="GO:0008999">
    <property type="term" value="F:protein-N-terminal-alanine acetyltransferase activity"/>
    <property type="evidence" value="ECO:0007669"/>
    <property type="project" value="TreeGrafter"/>
</dbReference>
<proteinExistence type="predicted"/>
<reference evidence="2 4" key="1">
    <citation type="submission" date="2016-05" db="EMBL/GenBank/DDBJ databases">
        <authorList>
            <person name="Gu J."/>
        </authorList>
    </citation>
    <scope>NUCLEOTIDE SEQUENCE [LARGE SCALE GENOMIC DNA]</scope>
    <source>
        <strain evidence="2 4">ACCC40021</strain>
    </source>
</reference>
<keyword evidence="4" id="KW-1185">Reference proteome</keyword>
<feature type="domain" description="N-acetyltransferase" evidence="1">
    <location>
        <begin position="5"/>
        <end position="167"/>
    </location>
</feature>
<dbReference type="PANTHER" id="PTHR43441">
    <property type="entry name" value="RIBOSOMAL-PROTEIN-SERINE ACETYLTRANSFERASE"/>
    <property type="match status" value="1"/>
</dbReference>
<dbReference type="GO" id="GO:1990189">
    <property type="term" value="F:protein N-terminal-serine acetyltransferase activity"/>
    <property type="evidence" value="ECO:0007669"/>
    <property type="project" value="TreeGrafter"/>
</dbReference>
<evidence type="ECO:0000313" key="3">
    <source>
        <dbReference type="EMBL" id="QQC91203.1"/>
    </source>
</evidence>
<gene>
    <name evidence="2" type="ORF">A7J05_13155</name>
    <name evidence="3" type="ORF">I8755_24420</name>
</gene>
<evidence type="ECO:0000313" key="5">
    <source>
        <dbReference type="Proteomes" id="UP000596130"/>
    </source>
</evidence>
<organism evidence="3 5">
    <name type="scientific">Streptomyces alfalfae</name>
    <dbReference type="NCBI Taxonomy" id="1642299"/>
    <lineage>
        <taxon>Bacteria</taxon>
        <taxon>Bacillati</taxon>
        <taxon>Actinomycetota</taxon>
        <taxon>Actinomycetes</taxon>
        <taxon>Kitasatosporales</taxon>
        <taxon>Streptomycetaceae</taxon>
        <taxon>Streptomyces</taxon>
    </lineage>
</organism>
<dbReference type="EMBL" id="CP065959">
    <property type="protein sequence ID" value="QQC91203.1"/>
    <property type="molecule type" value="Genomic_DNA"/>
</dbReference>
<dbReference type="PANTHER" id="PTHR43441:SF10">
    <property type="entry name" value="ACETYLTRANSFERASE"/>
    <property type="match status" value="1"/>
</dbReference>
<sequence length="174" mass="18697">MLTQPTLRAWRPGDAATVLAAFSAPEMDRQADRPVDSLAAASRWIERRAADREAGTAYAFAVVDEADVPLGNVAVSAVNRVHGTAWVSYWTSLAARGRGTATAGLRALTDWAFTDLRLHRLELGHRTNNPASCAVARAAGFTVEGLQREKLVYGGVRYDVELHARLRGAGGAAR</sequence>
<name>A0A1P8TFZ2_9ACTN</name>
<evidence type="ECO:0000259" key="1">
    <source>
        <dbReference type="PROSITE" id="PS51186"/>
    </source>
</evidence>
<dbReference type="Proteomes" id="UP000187191">
    <property type="component" value="Chromosome"/>
</dbReference>
<dbReference type="GO" id="GO:0005737">
    <property type="term" value="C:cytoplasm"/>
    <property type="evidence" value="ECO:0007669"/>
    <property type="project" value="TreeGrafter"/>
</dbReference>
<keyword evidence="3" id="KW-0808">Transferase</keyword>
<dbReference type="Proteomes" id="UP000596130">
    <property type="component" value="Chromosome"/>
</dbReference>
<reference evidence="3 5" key="2">
    <citation type="submission" date="2020-12" db="EMBL/GenBank/DDBJ databases">
        <title>Identification and biosynthesis of polyene macrolides produced by Streptomyces alfalfae Men-myco-93-63.</title>
        <authorList>
            <person name="Liu D."/>
            <person name="Li Y."/>
            <person name="Liu L."/>
            <person name="Han X."/>
            <person name="Shen F."/>
        </authorList>
    </citation>
    <scope>NUCLEOTIDE SEQUENCE [LARGE SCALE GENOMIC DNA]</scope>
    <source>
        <strain evidence="3 5">Men-myco-93-63</strain>
    </source>
</reference>
<protein>
    <submittedName>
        <fullName evidence="2 3">Acetyltransferase</fullName>
    </submittedName>
</protein>
<dbReference type="EMBL" id="CP015588">
    <property type="protein sequence ID" value="APY86538.1"/>
    <property type="molecule type" value="Genomic_DNA"/>
</dbReference>
<dbReference type="AlphaFoldDB" id="A0A1P8TFZ2"/>
<accession>A0A1P8TFZ2</accession>
<dbReference type="KEGG" id="ssia:A7J05_13155"/>
<dbReference type="Pfam" id="PF13302">
    <property type="entry name" value="Acetyltransf_3"/>
    <property type="match status" value="1"/>
</dbReference>
<dbReference type="OrthoDB" id="2061990at2"/>
<dbReference type="Gene3D" id="3.40.630.30">
    <property type="match status" value="1"/>
</dbReference>
<dbReference type="InterPro" id="IPR016181">
    <property type="entry name" value="Acyl_CoA_acyltransferase"/>
</dbReference>
<dbReference type="SUPFAM" id="SSF55729">
    <property type="entry name" value="Acyl-CoA N-acyltransferases (Nat)"/>
    <property type="match status" value="1"/>
</dbReference>
<dbReference type="PROSITE" id="PS51186">
    <property type="entry name" value="GNAT"/>
    <property type="match status" value="1"/>
</dbReference>
<dbReference type="RefSeq" id="WP_076684731.1">
    <property type="nucleotide sequence ID" value="NZ_CP015588.1"/>
</dbReference>